<dbReference type="AlphaFoldDB" id="A0A9J5XMU4"/>
<name>A0A9J5XMU4_SOLCO</name>
<comment type="similarity">
    <text evidence="2 6">Belongs to the plant self-incompatibility (S1) protein family.</text>
</comment>
<comment type="caution">
    <text evidence="7">The sequence shown here is derived from an EMBL/GenBank/DDBJ whole genome shotgun (WGS) entry which is preliminary data.</text>
</comment>
<dbReference type="PANTHER" id="PTHR31232:SF166">
    <property type="entry name" value="S-PROTEIN HOMOLOG"/>
    <property type="match status" value="1"/>
</dbReference>
<gene>
    <name evidence="7" type="ORF">H5410_048818</name>
</gene>
<keyword evidence="8" id="KW-1185">Reference proteome</keyword>
<sequence>MPYNIHGCSPSFDIHNDLPQNTPQLKFHCASGDDDLGYHYPAIGSDFHWSFCATPATLFFCHFWWNEKDLAFDVFNQITGCVTDGSVPDYVVNCHWQVKADGIYLGYFDNDWGFKENVFDVFNDANYCIRGGDKFVPYDTNKCIFGVQEDGFYFGTENLMDKQNLTKYADWLSS</sequence>
<dbReference type="GO" id="GO:0005576">
    <property type="term" value="C:extracellular region"/>
    <property type="evidence" value="ECO:0007669"/>
    <property type="project" value="UniProtKB-SubCell"/>
</dbReference>
<comment type="subcellular location">
    <subcellularLocation>
        <location evidence="1 6">Secreted</location>
    </subcellularLocation>
</comment>
<dbReference type="GO" id="GO:0060320">
    <property type="term" value="P:rejection of self pollen"/>
    <property type="evidence" value="ECO:0007669"/>
    <property type="project" value="UniProtKB-KW"/>
</dbReference>
<dbReference type="Proteomes" id="UP000824120">
    <property type="component" value="Chromosome 9"/>
</dbReference>
<evidence type="ECO:0000313" key="8">
    <source>
        <dbReference type="Proteomes" id="UP000824120"/>
    </source>
</evidence>
<protein>
    <recommendedName>
        <fullName evidence="6">S-protein homolog</fullName>
    </recommendedName>
</protein>
<proteinExistence type="inferred from homology"/>
<evidence type="ECO:0000256" key="4">
    <source>
        <dbReference type="ARBA" id="ARBA00022525"/>
    </source>
</evidence>
<evidence type="ECO:0000256" key="2">
    <source>
        <dbReference type="ARBA" id="ARBA00005581"/>
    </source>
</evidence>
<keyword evidence="5" id="KW-0732">Signal</keyword>
<dbReference type="Pfam" id="PF05938">
    <property type="entry name" value="Self-incomp_S1"/>
    <property type="match status" value="1"/>
</dbReference>
<evidence type="ECO:0000256" key="5">
    <source>
        <dbReference type="ARBA" id="ARBA00022729"/>
    </source>
</evidence>
<dbReference type="OrthoDB" id="1289429at2759"/>
<evidence type="ECO:0000256" key="6">
    <source>
        <dbReference type="RuleBase" id="RU367044"/>
    </source>
</evidence>
<evidence type="ECO:0000313" key="7">
    <source>
        <dbReference type="EMBL" id="KAG5588384.1"/>
    </source>
</evidence>
<reference evidence="7 8" key="1">
    <citation type="submission" date="2020-09" db="EMBL/GenBank/DDBJ databases">
        <title>De no assembly of potato wild relative species, Solanum commersonii.</title>
        <authorList>
            <person name="Cho K."/>
        </authorList>
    </citation>
    <scope>NUCLEOTIDE SEQUENCE [LARGE SCALE GENOMIC DNA]</scope>
    <source>
        <strain evidence="7">LZ3.2</strain>
        <tissue evidence="7">Leaf</tissue>
    </source>
</reference>
<keyword evidence="3 6" id="KW-0713">Self-incompatibility</keyword>
<dbReference type="EMBL" id="JACXVP010000009">
    <property type="protein sequence ID" value="KAG5588384.1"/>
    <property type="molecule type" value="Genomic_DNA"/>
</dbReference>
<keyword evidence="4 6" id="KW-0964">Secreted</keyword>
<evidence type="ECO:0000256" key="1">
    <source>
        <dbReference type="ARBA" id="ARBA00004613"/>
    </source>
</evidence>
<dbReference type="InterPro" id="IPR010264">
    <property type="entry name" value="Self-incomp_S1"/>
</dbReference>
<organism evidence="7 8">
    <name type="scientific">Solanum commersonii</name>
    <name type="common">Commerson's wild potato</name>
    <name type="synonym">Commerson's nightshade</name>
    <dbReference type="NCBI Taxonomy" id="4109"/>
    <lineage>
        <taxon>Eukaryota</taxon>
        <taxon>Viridiplantae</taxon>
        <taxon>Streptophyta</taxon>
        <taxon>Embryophyta</taxon>
        <taxon>Tracheophyta</taxon>
        <taxon>Spermatophyta</taxon>
        <taxon>Magnoliopsida</taxon>
        <taxon>eudicotyledons</taxon>
        <taxon>Gunneridae</taxon>
        <taxon>Pentapetalae</taxon>
        <taxon>asterids</taxon>
        <taxon>lamiids</taxon>
        <taxon>Solanales</taxon>
        <taxon>Solanaceae</taxon>
        <taxon>Solanoideae</taxon>
        <taxon>Solaneae</taxon>
        <taxon>Solanum</taxon>
    </lineage>
</organism>
<evidence type="ECO:0000256" key="3">
    <source>
        <dbReference type="ARBA" id="ARBA00022471"/>
    </source>
</evidence>
<dbReference type="PANTHER" id="PTHR31232">
    <property type="match status" value="1"/>
</dbReference>
<accession>A0A9J5XMU4</accession>